<dbReference type="Pfam" id="PF06232">
    <property type="entry name" value="ATS3"/>
    <property type="match status" value="1"/>
</dbReference>
<reference evidence="4 6" key="2">
    <citation type="journal article" date="2018" name="Plant J.">
        <title>The Physcomitrella patens chromosome-scale assembly reveals moss genome structure and evolution.</title>
        <authorList>
            <person name="Lang D."/>
            <person name="Ullrich K.K."/>
            <person name="Murat F."/>
            <person name="Fuchs J."/>
            <person name="Jenkins J."/>
            <person name="Haas F.B."/>
            <person name="Piednoel M."/>
            <person name="Gundlach H."/>
            <person name="Van Bel M."/>
            <person name="Meyberg R."/>
            <person name="Vives C."/>
            <person name="Morata J."/>
            <person name="Symeonidi A."/>
            <person name="Hiss M."/>
            <person name="Muchero W."/>
            <person name="Kamisugi Y."/>
            <person name="Saleh O."/>
            <person name="Blanc G."/>
            <person name="Decker E.L."/>
            <person name="van Gessel N."/>
            <person name="Grimwood J."/>
            <person name="Hayes R.D."/>
            <person name="Graham S.W."/>
            <person name="Gunter L.E."/>
            <person name="McDaniel S.F."/>
            <person name="Hoernstein S.N.W."/>
            <person name="Larsson A."/>
            <person name="Li F.W."/>
            <person name="Perroud P.F."/>
            <person name="Phillips J."/>
            <person name="Ranjan P."/>
            <person name="Rokshar D.S."/>
            <person name="Rothfels C.J."/>
            <person name="Schneider L."/>
            <person name="Shu S."/>
            <person name="Stevenson D.W."/>
            <person name="Thummler F."/>
            <person name="Tillich M."/>
            <person name="Villarreal Aguilar J.C."/>
            <person name="Widiez T."/>
            <person name="Wong G.K."/>
            <person name="Wymore A."/>
            <person name="Zhang Y."/>
            <person name="Zimmer A.D."/>
            <person name="Quatrano R.S."/>
            <person name="Mayer K.F.X."/>
            <person name="Goodstein D."/>
            <person name="Casacuberta J.M."/>
            <person name="Vandepoele K."/>
            <person name="Reski R."/>
            <person name="Cuming A.C."/>
            <person name="Tuskan G.A."/>
            <person name="Maumus F."/>
            <person name="Salse J."/>
            <person name="Schmutz J."/>
            <person name="Rensing S.A."/>
        </authorList>
    </citation>
    <scope>NUCLEOTIDE SEQUENCE [LARGE SCALE GENOMIC DNA]</scope>
    <source>
        <strain evidence="5 6">cv. Gransden 2004</strain>
    </source>
</reference>
<dbReference type="SUPFAM" id="SSF49723">
    <property type="entry name" value="Lipase/lipooxygenase domain (PLAT/LH2 domain)"/>
    <property type="match status" value="1"/>
</dbReference>
<dbReference type="PANTHER" id="PTHR31718:SF60">
    <property type="entry name" value="LIPOXYGENASE HOMOLOGY DOMAIN-CONTAINING PROTEIN 1"/>
    <property type="match status" value="1"/>
</dbReference>
<dbReference type="Gramene" id="Pp3c4_4730V3.2">
    <property type="protein sequence ID" value="Pp3c4_4730V3.2"/>
    <property type="gene ID" value="Pp3c4_4730"/>
</dbReference>
<proteinExistence type="predicted"/>
<dbReference type="InterPro" id="IPR010417">
    <property type="entry name" value="Embryo-specific_ATS3"/>
</dbReference>
<dbReference type="AlphaFoldDB" id="A0A2K1KM80"/>
<keyword evidence="6" id="KW-1185">Reference proteome</keyword>
<comment type="caution">
    <text evidence="1">Lacks conserved residue(s) required for the propagation of feature annotation.</text>
</comment>
<organism evidence="4">
    <name type="scientific">Physcomitrium patens</name>
    <name type="common">Spreading-leaved earth moss</name>
    <name type="synonym">Physcomitrella patens</name>
    <dbReference type="NCBI Taxonomy" id="3218"/>
    <lineage>
        <taxon>Eukaryota</taxon>
        <taxon>Viridiplantae</taxon>
        <taxon>Streptophyta</taxon>
        <taxon>Embryophyta</taxon>
        <taxon>Bryophyta</taxon>
        <taxon>Bryophytina</taxon>
        <taxon>Bryopsida</taxon>
        <taxon>Funariidae</taxon>
        <taxon>Funariales</taxon>
        <taxon>Funariaceae</taxon>
        <taxon>Physcomitrium</taxon>
    </lineage>
</organism>
<feature type="domain" description="PLAT" evidence="3">
    <location>
        <begin position="191"/>
        <end position="305"/>
    </location>
</feature>
<name>A0A2K1KM80_PHYPA</name>
<protein>
    <recommendedName>
        <fullName evidence="3">PLAT domain-containing protein</fullName>
    </recommendedName>
</protein>
<evidence type="ECO:0000313" key="4">
    <source>
        <dbReference type="EMBL" id="PNR54881.1"/>
    </source>
</evidence>
<feature type="region of interest" description="Disordered" evidence="2">
    <location>
        <begin position="148"/>
        <end position="177"/>
    </location>
</feature>
<dbReference type="InterPro" id="IPR001024">
    <property type="entry name" value="PLAT/LH2_dom"/>
</dbReference>
<dbReference type="EnsemblPlants" id="Pp3c4_4730V3.1">
    <property type="protein sequence ID" value="Pp3c4_4730V3.1"/>
    <property type="gene ID" value="Pp3c4_4730"/>
</dbReference>
<reference evidence="4 6" key="1">
    <citation type="journal article" date="2008" name="Science">
        <title>The Physcomitrella genome reveals evolutionary insights into the conquest of land by plants.</title>
        <authorList>
            <person name="Rensing S."/>
            <person name="Lang D."/>
            <person name="Zimmer A."/>
            <person name="Terry A."/>
            <person name="Salamov A."/>
            <person name="Shapiro H."/>
            <person name="Nishiyama T."/>
            <person name="Perroud P.-F."/>
            <person name="Lindquist E."/>
            <person name="Kamisugi Y."/>
            <person name="Tanahashi T."/>
            <person name="Sakakibara K."/>
            <person name="Fujita T."/>
            <person name="Oishi K."/>
            <person name="Shin-I T."/>
            <person name="Kuroki Y."/>
            <person name="Toyoda A."/>
            <person name="Suzuki Y."/>
            <person name="Hashimoto A."/>
            <person name="Yamaguchi K."/>
            <person name="Sugano A."/>
            <person name="Kohara Y."/>
            <person name="Fujiyama A."/>
            <person name="Anterola A."/>
            <person name="Aoki S."/>
            <person name="Ashton N."/>
            <person name="Barbazuk W.B."/>
            <person name="Barker E."/>
            <person name="Bennetzen J."/>
            <person name="Bezanilla M."/>
            <person name="Blankenship R."/>
            <person name="Cho S.H."/>
            <person name="Dutcher S."/>
            <person name="Estelle M."/>
            <person name="Fawcett J.A."/>
            <person name="Gundlach H."/>
            <person name="Hanada K."/>
            <person name="Heyl A."/>
            <person name="Hicks K.A."/>
            <person name="Hugh J."/>
            <person name="Lohr M."/>
            <person name="Mayer K."/>
            <person name="Melkozernov A."/>
            <person name="Murata T."/>
            <person name="Nelson D."/>
            <person name="Pils B."/>
            <person name="Prigge M."/>
            <person name="Reiss B."/>
            <person name="Renner T."/>
            <person name="Rombauts S."/>
            <person name="Rushton P."/>
            <person name="Sanderfoot A."/>
            <person name="Schween G."/>
            <person name="Shiu S.-H."/>
            <person name="Stueber K."/>
            <person name="Theodoulou F.L."/>
            <person name="Tu H."/>
            <person name="Van de Peer Y."/>
            <person name="Verrier P.J."/>
            <person name="Waters E."/>
            <person name="Wood A."/>
            <person name="Yang L."/>
            <person name="Cove D."/>
            <person name="Cuming A."/>
            <person name="Hasebe M."/>
            <person name="Lucas S."/>
            <person name="Mishler D.B."/>
            <person name="Reski R."/>
            <person name="Grigoriev I."/>
            <person name="Quatrano R.S."/>
            <person name="Boore J.L."/>
        </authorList>
    </citation>
    <scope>NUCLEOTIDE SEQUENCE [LARGE SCALE GENOMIC DNA]</scope>
    <source>
        <strain evidence="5 6">cv. Gransden 2004</strain>
    </source>
</reference>
<dbReference type="PaxDb" id="3218-PP1S188_31V6.1"/>
<dbReference type="OrthoDB" id="1021775at2759"/>
<dbReference type="EMBL" id="ABEU02000004">
    <property type="protein sequence ID" value="PNR54881.1"/>
    <property type="molecule type" value="Genomic_DNA"/>
</dbReference>
<dbReference type="InterPro" id="IPR036392">
    <property type="entry name" value="PLAT/LH2_dom_sf"/>
</dbReference>
<accession>A0A2K1KM80</accession>
<dbReference type="STRING" id="3218.A0A2K1KM80"/>
<evidence type="ECO:0000313" key="5">
    <source>
        <dbReference type="EnsemblPlants" id="Pp3c4_4730V3.1"/>
    </source>
</evidence>
<reference evidence="5" key="3">
    <citation type="submission" date="2020-12" db="UniProtKB">
        <authorList>
            <consortium name="EnsemblPlants"/>
        </authorList>
    </citation>
    <scope>IDENTIFICATION</scope>
</reference>
<evidence type="ECO:0000313" key="6">
    <source>
        <dbReference type="Proteomes" id="UP000006727"/>
    </source>
</evidence>
<evidence type="ECO:0000259" key="3">
    <source>
        <dbReference type="PROSITE" id="PS50095"/>
    </source>
</evidence>
<gene>
    <name evidence="5" type="primary">LOC112281203</name>
    <name evidence="4" type="ORF">PHYPA_005774</name>
</gene>
<sequence>MNVSSNGTFQREGKLVFAALVLAVISLMCAPVRASRFMVSFASAPANSSAPPFAPPPLSLAVNPAALPLFDSPPPSSSPSPSDSDNSKLPNERRLPSSDSAPAKCVDPFSGAPMPSAPSDAIPLVPYGGYTPVGAPYAYSEPGVPALAPAPSHGSGADASYNNQPAPQPESGDDGSMAHTTMVSAVQYNQCTYTIITSTGNIEGAGTQADVNVEFFDKYGDSVLFVGLKSQNRNFNRGATDTFTVVGNCVQNICRMHLSHDDSGPHPGWFVNTVTVSLLYQTQVFNVFEWLAKDEPPYSLSRTVSSCPA</sequence>
<dbReference type="EnsemblPlants" id="Pp3c4_4730V3.2">
    <property type="protein sequence ID" value="Pp3c4_4730V3.2"/>
    <property type="gene ID" value="Pp3c4_4730"/>
</dbReference>
<dbReference type="Gramene" id="Pp3c4_4730V3.1">
    <property type="protein sequence ID" value="Pp3c4_4730V3.1"/>
    <property type="gene ID" value="Pp3c4_4730"/>
</dbReference>
<dbReference type="PROSITE" id="PS50095">
    <property type="entry name" value="PLAT"/>
    <property type="match status" value="1"/>
</dbReference>
<dbReference type="PANTHER" id="PTHR31718">
    <property type="entry name" value="PLAT DOMAIN-CONTAINING PROTEIN"/>
    <property type="match status" value="1"/>
</dbReference>
<dbReference type="Proteomes" id="UP000006727">
    <property type="component" value="Chromosome 4"/>
</dbReference>
<dbReference type="Gene3D" id="2.60.60.20">
    <property type="entry name" value="PLAT/LH2 domain"/>
    <property type="match status" value="1"/>
</dbReference>
<evidence type="ECO:0000256" key="1">
    <source>
        <dbReference type="PROSITE-ProRule" id="PRU00152"/>
    </source>
</evidence>
<feature type="region of interest" description="Disordered" evidence="2">
    <location>
        <begin position="65"/>
        <end position="112"/>
    </location>
</feature>
<evidence type="ECO:0000256" key="2">
    <source>
        <dbReference type="SAM" id="MobiDB-lite"/>
    </source>
</evidence>